<keyword evidence="2" id="KW-1185">Reference proteome</keyword>
<dbReference type="EMBL" id="BDIP01004485">
    <property type="protein sequence ID" value="GIQ88886.1"/>
    <property type="molecule type" value="Genomic_DNA"/>
</dbReference>
<dbReference type="SUPFAM" id="SSF50978">
    <property type="entry name" value="WD40 repeat-like"/>
    <property type="match status" value="1"/>
</dbReference>
<dbReference type="InterPro" id="IPR036322">
    <property type="entry name" value="WD40_repeat_dom_sf"/>
</dbReference>
<accession>A0A9K3GNL3</accession>
<name>A0A9K3GNL3_9EUKA</name>
<dbReference type="AlphaFoldDB" id="A0A9K3GNL3"/>
<reference evidence="1 2" key="1">
    <citation type="journal article" date="2018" name="PLoS ONE">
        <title>The draft genome of Kipferlia bialata reveals reductive genome evolution in fornicate parasites.</title>
        <authorList>
            <person name="Tanifuji G."/>
            <person name="Takabayashi S."/>
            <person name="Kume K."/>
            <person name="Takagi M."/>
            <person name="Nakayama T."/>
            <person name="Kamikawa R."/>
            <person name="Inagaki Y."/>
            <person name="Hashimoto T."/>
        </authorList>
    </citation>
    <scope>NUCLEOTIDE SEQUENCE [LARGE SCALE GENOMIC DNA]</scope>
    <source>
        <strain evidence="1">NY0173</strain>
    </source>
</reference>
<sequence length="176" mass="18570">MYDMYDKSGRRTSDLREILKSDGASVGHGESVVSLFWSRKASAKGRYELVSCSRDGTGLYWDLGDRLVRPSAGFILAHQGDVTSVRSISCACATRDSGVCVGTETGNIMLCSRCSMAPQSQADLRPNAKLKYSTPNVSAVSYLAPILPQGGVSSSGSVVAVVAGSAMGAQVYRDST</sequence>
<protein>
    <submittedName>
        <fullName evidence="1">Uncharacterized protein</fullName>
    </submittedName>
</protein>
<organism evidence="1 2">
    <name type="scientific">Kipferlia bialata</name>
    <dbReference type="NCBI Taxonomy" id="797122"/>
    <lineage>
        <taxon>Eukaryota</taxon>
        <taxon>Metamonada</taxon>
        <taxon>Carpediemonas-like organisms</taxon>
        <taxon>Kipferlia</taxon>
    </lineage>
</organism>
<feature type="non-terminal residue" evidence="1">
    <location>
        <position position="1"/>
    </location>
</feature>
<dbReference type="InterPro" id="IPR015943">
    <property type="entry name" value="WD40/YVTN_repeat-like_dom_sf"/>
</dbReference>
<gene>
    <name evidence="1" type="ORF">KIPB_011235</name>
</gene>
<proteinExistence type="predicted"/>
<comment type="caution">
    <text evidence="1">The sequence shown here is derived from an EMBL/GenBank/DDBJ whole genome shotgun (WGS) entry which is preliminary data.</text>
</comment>
<dbReference type="Gene3D" id="2.130.10.10">
    <property type="entry name" value="YVTN repeat-like/Quinoprotein amine dehydrogenase"/>
    <property type="match status" value="1"/>
</dbReference>
<dbReference type="Proteomes" id="UP000265618">
    <property type="component" value="Unassembled WGS sequence"/>
</dbReference>
<evidence type="ECO:0000313" key="1">
    <source>
        <dbReference type="EMBL" id="GIQ88886.1"/>
    </source>
</evidence>
<evidence type="ECO:0000313" key="2">
    <source>
        <dbReference type="Proteomes" id="UP000265618"/>
    </source>
</evidence>